<dbReference type="InterPro" id="IPR020472">
    <property type="entry name" value="WD40_PAC1"/>
</dbReference>
<evidence type="ECO:0000313" key="10">
    <source>
        <dbReference type="Proteomes" id="UP000092461"/>
    </source>
</evidence>
<dbReference type="GO" id="GO:0030674">
    <property type="term" value="F:protein-macromolecule adaptor activity"/>
    <property type="evidence" value="ECO:0007669"/>
    <property type="project" value="TreeGrafter"/>
</dbReference>
<dbReference type="EMBL" id="GITU01012174">
    <property type="protein sequence ID" value="MBC1180877.1"/>
    <property type="molecule type" value="Transcribed_RNA"/>
</dbReference>
<dbReference type="GO" id="GO:0005634">
    <property type="term" value="C:nucleus"/>
    <property type="evidence" value="ECO:0007669"/>
    <property type="project" value="TreeGrafter"/>
</dbReference>
<reference evidence="8" key="2">
    <citation type="journal article" date="2020" name="BMC">
        <title>Leishmania infection induces a limited differential gene expression in the sand fly midgut.</title>
        <authorList>
            <person name="Coutinho-Abreu I.V."/>
            <person name="Serafim T.D."/>
            <person name="Meneses C."/>
            <person name="Kamhawi S."/>
            <person name="Oliveira F."/>
            <person name="Valenzuela J.G."/>
        </authorList>
    </citation>
    <scope>NUCLEOTIDE SEQUENCE</scope>
    <source>
        <strain evidence="8">Jacobina</strain>
        <tissue evidence="8">Midgut</tissue>
    </source>
</reference>
<sequence>MNATQEFIRRQMGVGKRRRNYDIALSRLGVHRTDNWKGLISTIGIDFEYNILPPIYAAKFANTENSYHLLALANEDGKIAIHDTDKILFDEEIARQHHQLSGYQCHNNAVCDIAWMPGEMKLVSASSDSNSCLWDVSNGEFVHVRTFAGHTRSVKTVAFRQEDSAVFATGGRDGAILIWDTRVLPSVDQIPRADNCIFSGHAEYHENRLKKTHATNAYKSSITGLGFQDEQTLISCGSGDGVVKRFRLYVNCMDNTIYCYNISTYNQKPLQKYVGFKNGSYYIRACLSPDGQYLVSGSSDEKAYVWNVDNPSPLAVLCGGERMNASGDVEMSCVAWSQSRDLRIVTCTDDGRHKIWRVGPSDADAPMRSSYRQWAQMLPHCEKKVEKVNKTCKTWWSNGGSTPSSSGRVAQKRTFAEIDDDCGEMDFGEVKRCHIEPKGRRLFPTTLPANATIENSSNEQKSPVKSPTVSSPLSERVNVIASSDAAASSHVNVLLFSPTSNLPNYVVDGQAPHLRVISPKRKSKENVDWLTRIRKQKLQQVSAALGAASDGESSAGPSSPRVHTLRDEDATVHCNSSTPRRRSSRSSSTSDRPRTPSNRNGTESILRFLTPTTSTTTSPKRK</sequence>
<keyword evidence="2 6" id="KW-0853">WD repeat</keyword>
<keyword evidence="4" id="KW-0833">Ubl conjugation pathway</keyword>
<dbReference type="SMART" id="SM00320">
    <property type="entry name" value="WD40"/>
    <property type="match status" value="5"/>
</dbReference>
<feature type="region of interest" description="Disordered" evidence="7">
    <location>
        <begin position="541"/>
        <end position="622"/>
    </location>
</feature>
<keyword evidence="10" id="KW-1185">Reference proteome</keyword>
<dbReference type="GO" id="GO:0043161">
    <property type="term" value="P:proteasome-mediated ubiquitin-dependent protein catabolic process"/>
    <property type="evidence" value="ECO:0007669"/>
    <property type="project" value="TreeGrafter"/>
</dbReference>
<accession>A0A1B0CLM8</accession>
<keyword evidence="3" id="KW-0677">Repeat</keyword>
<dbReference type="PROSITE" id="PS00678">
    <property type="entry name" value="WD_REPEATS_1"/>
    <property type="match status" value="2"/>
</dbReference>
<dbReference type="AlphaFoldDB" id="A0A1B0CLM8"/>
<feature type="repeat" description="WD" evidence="6">
    <location>
        <begin position="103"/>
        <end position="144"/>
    </location>
</feature>
<evidence type="ECO:0000256" key="5">
    <source>
        <dbReference type="ARBA" id="ARBA00038344"/>
    </source>
</evidence>
<dbReference type="EMBL" id="AJWK01017457">
    <property type="status" value="NOT_ANNOTATED_CDS"/>
    <property type="molecule type" value="Genomic_DNA"/>
</dbReference>
<feature type="compositionally biased region" description="Low complexity" evidence="7">
    <location>
        <begin position="610"/>
        <end position="622"/>
    </location>
</feature>
<name>A0A1B0CLM8_LUTLO</name>
<reference evidence="10" key="1">
    <citation type="submission" date="2012-05" db="EMBL/GenBank/DDBJ databases">
        <title>Whole Genome Assembly of Lutzomyia longipalpis.</title>
        <authorList>
            <person name="Richards S."/>
            <person name="Qu C."/>
            <person name="Dillon R."/>
            <person name="Worley K."/>
            <person name="Scherer S."/>
            <person name="Batterton M."/>
            <person name="Taylor A."/>
            <person name="Hawes A."/>
            <person name="Hernandez B."/>
            <person name="Kovar C."/>
            <person name="Mandapat C."/>
            <person name="Pham C."/>
            <person name="Qu C."/>
            <person name="Jing C."/>
            <person name="Bess C."/>
            <person name="Bandaranaike D."/>
            <person name="Ngo D."/>
            <person name="Ongeri F."/>
            <person name="Arias F."/>
            <person name="Lara F."/>
            <person name="Weissenberger G."/>
            <person name="Kamau G."/>
            <person name="Han H."/>
            <person name="Shen H."/>
            <person name="Dinh H."/>
            <person name="Khalil I."/>
            <person name="Jones J."/>
            <person name="Shafer J."/>
            <person name="Jayaseelan J."/>
            <person name="Quiroz J."/>
            <person name="Blankenburg K."/>
            <person name="Nguyen L."/>
            <person name="Jackson L."/>
            <person name="Francisco L."/>
            <person name="Tang L.-Y."/>
            <person name="Pu L.-L."/>
            <person name="Perales L."/>
            <person name="Lorensuhewa L."/>
            <person name="Munidasa M."/>
            <person name="Coyle M."/>
            <person name="Taylor M."/>
            <person name="Puazo M."/>
            <person name="Firestine M."/>
            <person name="Scheel M."/>
            <person name="Javaid M."/>
            <person name="Wang M."/>
            <person name="Li M."/>
            <person name="Tabassum N."/>
            <person name="Saada N."/>
            <person name="Osuji N."/>
            <person name="Aqrawi P."/>
            <person name="Fu Q."/>
            <person name="Thornton R."/>
            <person name="Raj R."/>
            <person name="Goodspeed R."/>
            <person name="Mata R."/>
            <person name="Najjar R."/>
            <person name="Gubbala S."/>
            <person name="Lee S."/>
            <person name="Denson S."/>
            <person name="Patil S."/>
            <person name="Macmil S."/>
            <person name="Qi S."/>
            <person name="Matskevitch T."/>
            <person name="Palculict T."/>
            <person name="Mathew T."/>
            <person name="Vee V."/>
            <person name="Velamala V."/>
            <person name="Korchina V."/>
            <person name="Cai W."/>
            <person name="Liu W."/>
            <person name="Dai W."/>
            <person name="Zou X."/>
            <person name="Zhu Y."/>
            <person name="Zhang Y."/>
            <person name="Wu Y.-Q."/>
            <person name="Xin Y."/>
            <person name="Nazarath L."/>
            <person name="Kovar C."/>
            <person name="Han Y."/>
            <person name="Muzny D."/>
            <person name="Gibbs R."/>
        </authorList>
    </citation>
    <scope>NUCLEOTIDE SEQUENCE [LARGE SCALE GENOMIC DNA]</scope>
    <source>
        <strain evidence="10">Jacobina</strain>
    </source>
</reference>
<evidence type="ECO:0000256" key="1">
    <source>
        <dbReference type="ARBA" id="ARBA00004906"/>
    </source>
</evidence>
<evidence type="ECO:0000313" key="8">
    <source>
        <dbReference type="EMBL" id="MBC1180877.1"/>
    </source>
</evidence>
<comment type="pathway">
    <text evidence="1">Protein modification; protein ubiquitination.</text>
</comment>
<dbReference type="SUPFAM" id="SSF50978">
    <property type="entry name" value="WD40 repeat-like"/>
    <property type="match status" value="1"/>
</dbReference>
<dbReference type="InterPro" id="IPR036322">
    <property type="entry name" value="WD40_repeat_dom_sf"/>
</dbReference>
<proteinExistence type="inferred from homology"/>
<reference evidence="9" key="3">
    <citation type="submission" date="2020-05" db="UniProtKB">
        <authorList>
            <consortium name="EnsemblMetazoa"/>
        </authorList>
    </citation>
    <scope>IDENTIFICATION</scope>
    <source>
        <strain evidence="9">Jacobina</strain>
    </source>
</reference>
<feature type="region of interest" description="Disordered" evidence="7">
    <location>
        <begin position="453"/>
        <end position="472"/>
    </location>
</feature>
<dbReference type="PROSITE" id="PS50082">
    <property type="entry name" value="WD_REPEATS_2"/>
    <property type="match status" value="3"/>
</dbReference>
<dbReference type="InterPro" id="IPR001680">
    <property type="entry name" value="WD40_rpt"/>
</dbReference>
<evidence type="ECO:0000256" key="4">
    <source>
        <dbReference type="ARBA" id="ARBA00022786"/>
    </source>
</evidence>
<dbReference type="VEuPathDB" id="VectorBase:LLOJ005515"/>
<dbReference type="Pfam" id="PF00400">
    <property type="entry name" value="WD40"/>
    <property type="match status" value="4"/>
</dbReference>
<dbReference type="PRINTS" id="PR00320">
    <property type="entry name" value="GPROTEINBRPT"/>
</dbReference>
<comment type="similarity">
    <text evidence="5">Belongs to the WD repeat cdt2 family.</text>
</comment>
<dbReference type="PANTHER" id="PTHR22852:SF0">
    <property type="entry name" value="DENTICLELESS PROTEIN HOMOLOG"/>
    <property type="match status" value="1"/>
</dbReference>
<dbReference type="PROSITE" id="PS50294">
    <property type="entry name" value="WD_REPEATS_REGION"/>
    <property type="match status" value="2"/>
</dbReference>
<evidence type="ECO:0000256" key="7">
    <source>
        <dbReference type="SAM" id="MobiDB-lite"/>
    </source>
</evidence>
<dbReference type="InterPro" id="IPR015943">
    <property type="entry name" value="WD40/YVTN_repeat-like_dom_sf"/>
</dbReference>
<dbReference type="Proteomes" id="UP000092461">
    <property type="component" value="Unassembled WGS sequence"/>
</dbReference>
<dbReference type="VEuPathDB" id="VectorBase:LLONM1_005807"/>
<feature type="compositionally biased region" description="Low complexity" evidence="7">
    <location>
        <begin position="461"/>
        <end position="472"/>
    </location>
</feature>
<dbReference type="Gene3D" id="2.130.10.10">
    <property type="entry name" value="YVTN repeat-like/Quinoprotein amine dehydrogenase"/>
    <property type="match status" value="2"/>
</dbReference>
<evidence type="ECO:0000313" key="9">
    <source>
        <dbReference type="EnsemblMetazoa" id="LLOJ005515-PA"/>
    </source>
</evidence>
<organism evidence="9 10">
    <name type="scientific">Lutzomyia longipalpis</name>
    <name type="common">Sand fly</name>
    <dbReference type="NCBI Taxonomy" id="7200"/>
    <lineage>
        <taxon>Eukaryota</taxon>
        <taxon>Metazoa</taxon>
        <taxon>Ecdysozoa</taxon>
        <taxon>Arthropoda</taxon>
        <taxon>Hexapoda</taxon>
        <taxon>Insecta</taxon>
        <taxon>Pterygota</taxon>
        <taxon>Neoptera</taxon>
        <taxon>Endopterygota</taxon>
        <taxon>Diptera</taxon>
        <taxon>Nematocera</taxon>
        <taxon>Psychodoidea</taxon>
        <taxon>Psychodidae</taxon>
        <taxon>Lutzomyia</taxon>
        <taxon>Lutzomyia</taxon>
    </lineage>
</organism>
<protein>
    <submittedName>
        <fullName evidence="8">Putative wd40 repeat-containing protein l2dtl</fullName>
    </submittedName>
</protein>
<evidence type="ECO:0000256" key="6">
    <source>
        <dbReference type="PROSITE-ProRule" id="PRU00221"/>
    </source>
</evidence>
<dbReference type="InterPro" id="IPR051865">
    <property type="entry name" value="WD-repeat_CDT2_adapter"/>
</dbReference>
<dbReference type="EnsemblMetazoa" id="LLOJ005515-RA">
    <property type="protein sequence ID" value="LLOJ005515-PA"/>
    <property type="gene ID" value="LLOJ005515"/>
</dbReference>
<feature type="repeat" description="WD" evidence="6">
    <location>
        <begin position="147"/>
        <end position="182"/>
    </location>
</feature>
<feature type="repeat" description="WD" evidence="6">
    <location>
        <begin position="287"/>
        <end position="316"/>
    </location>
</feature>
<dbReference type="PANTHER" id="PTHR22852">
    <property type="entry name" value="LETHAL 2 DENTICLELESS PROTEIN RETINOIC ACID-REGULATED NUCLEAR MATRIX-ASSOCIATED PROTEIN"/>
    <property type="match status" value="1"/>
</dbReference>
<dbReference type="GO" id="GO:0007095">
    <property type="term" value="P:mitotic G2 DNA damage checkpoint signaling"/>
    <property type="evidence" value="ECO:0007669"/>
    <property type="project" value="TreeGrafter"/>
</dbReference>
<evidence type="ECO:0000256" key="3">
    <source>
        <dbReference type="ARBA" id="ARBA00022737"/>
    </source>
</evidence>
<evidence type="ECO:0000256" key="2">
    <source>
        <dbReference type="ARBA" id="ARBA00022574"/>
    </source>
</evidence>
<dbReference type="InterPro" id="IPR019775">
    <property type="entry name" value="WD40_repeat_CS"/>
</dbReference>